<reference evidence="2 3" key="1">
    <citation type="submission" date="2015-03" db="EMBL/GenBank/DDBJ databases">
        <title>Draft genome of the nematode, Opisthorchis viverrini.</title>
        <authorList>
            <person name="Mitreva M."/>
        </authorList>
    </citation>
    <scope>NUCLEOTIDE SEQUENCE [LARGE SCALE GENOMIC DNA]</scope>
    <source>
        <strain evidence="2">Khon Kaen</strain>
    </source>
</reference>
<name>A0A1S8WGW4_OPIVI</name>
<evidence type="ECO:0000313" key="2">
    <source>
        <dbReference type="EMBL" id="OON13533.1"/>
    </source>
</evidence>
<protein>
    <recommendedName>
        <fullName evidence="4">PH domain-containing protein</fullName>
    </recommendedName>
</protein>
<sequence>SFSIVHNHWWLDTTKSTYAARIRLQKRNLIRVKVILPFRVSLTPQPYSAQDPASTHVFCFCATDEKALRHWVCRLRIAKFGRQLFVDYQNAMARIQRQIAMTYGVPTGLHGMNGSLSACIQRKSSFDILSSSASTAALLPAGSASSLVAGTGSPSIPKRSCLGNNYNLYDQRYPVAPMTKEAGQPQQQNQENSRP</sequence>
<feature type="compositionally biased region" description="Polar residues" evidence="1">
    <location>
        <begin position="184"/>
        <end position="195"/>
    </location>
</feature>
<organism evidence="2 3">
    <name type="scientific">Opisthorchis viverrini</name>
    <name type="common">Southeast Asian liver fluke</name>
    <dbReference type="NCBI Taxonomy" id="6198"/>
    <lineage>
        <taxon>Eukaryota</taxon>
        <taxon>Metazoa</taxon>
        <taxon>Spiralia</taxon>
        <taxon>Lophotrochozoa</taxon>
        <taxon>Platyhelminthes</taxon>
        <taxon>Trematoda</taxon>
        <taxon>Digenea</taxon>
        <taxon>Opisthorchiida</taxon>
        <taxon>Opisthorchiata</taxon>
        <taxon>Opisthorchiidae</taxon>
        <taxon>Opisthorchis</taxon>
    </lineage>
</organism>
<evidence type="ECO:0000313" key="3">
    <source>
        <dbReference type="Proteomes" id="UP000243686"/>
    </source>
</evidence>
<dbReference type="AlphaFoldDB" id="A0A1S8WGW4"/>
<evidence type="ECO:0008006" key="4">
    <source>
        <dbReference type="Google" id="ProtNLM"/>
    </source>
</evidence>
<dbReference type="Proteomes" id="UP000243686">
    <property type="component" value="Unassembled WGS sequence"/>
</dbReference>
<accession>A0A1S8WGW4</accession>
<dbReference type="EMBL" id="KV907332">
    <property type="protein sequence ID" value="OON13533.1"/>
    <property type="molecule type" value="Genomic_DNA"/>
</dbReference>
<feature type="non-terminal residue" evidence="2">
    <location>
        <position position="195"/>
    </location>
</feature>
<proteinExistence type="predicted"/>
<dbReference type="InterPro" id="IPR011993">
    <property type="entry name" value="PH-like_dom_sf"/>
</dbReference>
<dbReference type="Gene3D" id="2.30.29.30">
    <property type="entry name" value="Pleckstrin-homology domain (PH domain)/Phosphotyrosine-binding domain (PTB)"/>
    <property type="match status" value="1"/>
</dbReference>
<feature type="region of interest" description="Disordered" evidence="1">
    <location>
        <begin position="174"/>
        <end position="195"/>
    </location>
</feature>
<keyword evidence="3" id="KW-1185">Reference proteome</keyword>
<feature type="non-terminal residue" evidence="2">
    <location>
        <position position="1"/>
    </location>
</feature>
<gene>
    <name evidence="2" type="ORF">X801_10693</name>
</gene>
<evidence type="ECO:0000256" key="1">
    <source>
        <dbReference type="SAM" id="MobiDB-lite"/>
    </source>
</evidence>